<dbReference type="GO" id="GO:0034587">
    <property type="term" value="P:piRNA processing"/>
    <property type="evidence" value="ECO:0007669"/>
    <property type="project" value="TreeGrafter"/>
</dbReference>
<feature type="domain" description="Phospholipid/glycerol acyltransferase" evidence="1">
    <location>
        <begin position="177"/>
        <end position="309"/>
    </location>
</feature>
<accession>A0A8C4RDD9</accession>
<dbReference type="Pfam" id="PF01553">
    <property type="entry name" value="Acyltransferase"/>
    <property type="match status" value="1"/>
</dbReference>
<evidence type="ECO:0000313" key="3">
    <source>
        <dbReference type="Proteomes" id="UP000694620"/>
    </source>
</evidence>
<protein>
    <submittedName>
        <fullName evidence="2">Glycerol-3-phosphate acyltransferase 2, mitochondrial</fullName>
    </submittedName>
</protein>
<evidence type="ECO:0000259" key="1">
    <source>
        <dbReference type="SMART" id="SM00563"/>
    </source>
</evidence>
<gene>
    <name evidence="2" type="primary">GPAT2</name>
    <name evidence="2" type="synonym">gpat2</name>
</gene>
<name>A0A8C4RDD9_ERPCA</name>
<organism evidence="2 3">
    <name type="scientific">Erpetoichthys calabaricus</name>
    <name type="common">Rope fish</name>
    <name type="synonym">Calamoichthys calabaricus</name>
    <dbReference type="NCBI Taxonomy" id="27687"/>
    <lineage>
        <taxon>Eukaryota</taxon>
        <taxon>Metazoa</taxon>
        <taxon>Chordata</taxon>
        <taxon>Craniata</taxon>
        <taxon>Vertebrata</taxon>
        <taxon>Euteleostomi</taxon>
        <taxon>Actinopterygii</taxon>
        <taxon>Polypteriformes</taxon>
        <taxon>Polypteridae</taxon>
        <taxon>Erpetoichthys</taxon>
    </lineage>
</organism>
<dbReference type="GO" id="GO:0004366">
    <property type="term" value="F:glycerol-3-phosphate O-acyltransferase activity"/>
    <property type="evidence" value="ECO:0007669"/>
    <property type="project" value="TreeGrafter"/>
</dbReference>
<dbReference type="InterPro" id="IPR022284">
    <property type="entry name" value="GPAT/DHAPAT"/>
</dbReference>
<sequence length="701" mass="79484">MEAWSRKNRSSLNPTKIFVGNLHPMVGQCCLRCVPESVNVNFLKNGSSFGFLNVLHMNEAETRYKGWLARRVCFLLFIWERNLQVHSAVERDARVLQSSRVKNILCHQKYETGNLCEMEDDCLRILLKIKTSISTCFAKFGFWLFQKVIGRVFISVLVSLHQVQILKEFNKKHKVPIIFVSAHKSAIDYILVPLVLFCVNLQVPYTICGADLKSVWFRSLLHKLGVIIDPGLPSEPDSDMDSLHKAILISYVSEMLSEGQHLLLFLENIHGYSRRPSPASMLWLCSIKEAVRSAAIPDVAFVPVGVAYDSTIEGRMGHASQHQMNQGMYCFLKIALSFIYRGLGCSRIDFGQPFLLKNFIYRRSLSPTYSSLQNIFLNSSELQLAEKPFDWILPPLLFPEFEEQQRHLMVNLSRHLLCSARSYTSIMSTSIFSCLLLFKHPSGVVLSQLAQDFVWLLEEILFRNRDVGFGGCLSSVLYNAASLLKEHLVFCIMPGNKDVYILPKNTSEAVQALYMHAEILQDVFKFEALGACAVHAMLMEVVLCSNPGEMNFDVVLSQEELQKKIIQLSLLLSGEVLLLPPCQSFLCIAEDAVDSLVHCGVLIMEEVTEKLIGDLGKKKNHDLMWKFSDCLSGSDSDCETSENLKSFKLSQSCPDMFFFLCRMLSPLLRALSWSVDTLQFLEMLTPAASMEKLHRFLMKKA</sequence>
<dbReference type="GO" id="GO:0008654">
    <property type="term" value="P:phospholipid biosynthetic process"/>
    <property type="evidence" value="ECO:0007669"/>
    <property type="project" value="TreeGrafter"/>
</dbReference>
<dbReference type="GeneTree" id="ENSGT00520000055570"/>
<reference evidence="2" key="2">
    <citation type="submission" date="2025-08" db="UniProtKB">
        <authorList>
            <consortium name="Ensembl"/>
        </authorList>
    </citation>
    <scope>IDENTIFICATION</scope>
</reference>
<reference evidence="2" key="3">
    <citation type="submission" date="2025-09" db="UniProtKB">
        <authorList>
            <consortium name="Ensembl"/>
        </authorList>
    </citation>
    <scope>IDENTIFICATION</scope>
</reference>
<dbReference type="PANTHER" id="PTHR12563">
    <property type="entry name" value="GLYCEROL-3-PHOSPHATE ACYLTRANSFERASE"/>
    <property type="match status" value="1"/>
</dbReference>
<dbReference type="Proteomes" id="UP000694620">
    <property type="component" value="Chromosome 1"/>
</dbReference>
<dbReference type="AlphaFoldDB" id="A0A8C4RDD9"/>
<dbReference type="GO" id="GO:0006631">
    <property type="term" value="P:fatty acid metabolic process"/>
    <property type="evidence" value="ECO:0007669"/>
    <property type="project" value="TreeGrafter"/>
</dbReference>
<proteinExistence type="predicted"/>
<dbReference type="GO" id="GO:0006072">
    <property type="term" value="P:glycerol-3-phosphate metabolic process"/>
    <property type="evidence" value="ECO:0007669"/>
    <property type="project" value="TreeGrafter"/>
</dbReference>
<dbReference type="GO" id="GO:0031966">
    <property type="term" value="C:mitochondrial membrane"/>
    <property type="evidence" value="ECO:0007669"/>
    <property type="project" value="TreeGrafter"/>
</dbReference>
<reference evidence="2" key="1">
    <citation type="submission" date="2021-06" db="EMBL/GenBank/DDBJ databases">
        <authorList>
            <consortium name="Wellcome Sanger Institute Data Sharing"/>
        </authorList>
    </citation>
    <scope>NUCLEOTIDE SEQUENCE [LARGE SCALE GENOMIC DNA]</scope>
</reference>
<dbReference type="InterPro" id="IPR045520">
    <property type="entry name" value="GPAT/DHAPAT_C"/>
</dbReference>
<dbReference type="Pfam" id="PF19277">
    <property type="entry name" value="GPAT_C"/>
    <property type="match status" value="1"/>
</dbReference>
<dbReference type="InterPro" id="IPR002123">
    <property type="entry name" value="Plipid/glycerol_acylTrfase"/>
</dbReference>
<dbReference type="SUPFAM" id="SSF69593">
    <property type="entry name" value="Glycerol-3-phosphate (1)-acyltransferase"/>
    <property type="match status" value="1"/>
</dbReference>
<evidence type="ECO:0000313" key="2">
    <source>
        <dbReference type="Ensembl" id="ENSECRP00000000346.1"/>
    </source>
</evidence>
<dbReference type="PANTHER" id="PTHR12563:SF15">
    <property type="entry name" value="GLYCEROL-3-PHOSPHATE ACYLTRANSFERASE 2, MITOCHONDRIAL"/>
    <property type="match status" value="1"/>
</dbReference>
<dbReference type="Ensembl" id="ENSECRT00000000355.1">
    <property type="protein sequence ID" value="ENSECRP00000000346.1"/>
    <property type="gene ID" value="ENSECRG00000000204.1"/>
</dbReference>
<dbReference type="SMART" id="SM00563">
    <property type="entry name" value="PlsC"/>
    <property type="match status" value="1"/>
</dbReference>
<dbReference type="GO" id="GO:0019432">
    <property type="term" value="P:triglyceride biosynthetic process"/>
    <property type="evidence" value="ECO:0007669"/>
    <property type="project" value="TreeGrafter"/>
</dbReference>
<keyword evidence="3" id="KW-1185">Reference proteome</keyword>